<proteinExistence type="predicted"/>
<name>A0A6M4MHA7_9ALTE</name>
<dbReference type="Pfam" id="PF11885">
    <property type="entry name" value="DUF3405"/>
    <property type="match status" value="1"/>
</dbReference>
<organism evidence="1 2">
    <name type="scientific">Alteromonas pelagimontana</name>
    <dbReference type="NCBI Taxonomy" id="1858656"/>
    <lineage>
        <taxon>Bacteria</taxon>
        <taxon>Pseudomonadati</taxon>
        <taxon>Pseudomonadota</taxon>
        <taxon>Gammaproteobacteria</taxon>
        <taxon>Alteromonadales</taxon>
        <taxon>Alteromonadaceae</taxon>
        <taxon>Alteromonas/Salinimonas group</taxon>
        <taxon>Alteromonas</taxon>
    </lineage>
</organism>
<dbReference type="EMBL" id="CP052766">
    <property type="protein sequence ID" value="QJR81980.1"/>
    <property type="molecule type" value="Genomic_DNA"/>
</dbReference>
<gene>
    <name evidence="1" type="ORF">CA267_015075</name>
</gene>
<dbReference type="AlphaFoldDB" id="A0A6M4MHA7"/>
<accession>A0A6M4MHA7</accession>
<dbReference type="InterPro" id="IPR021822">
    <property type="entry name" value="DUF3405"/>
</dbReference>
<reference evidence="1 2" key="2">
    <citation type="submission" date="2020-04" db="EMBL/GenBank/DDBJ databases">
        <title>Complete genome sequence of Alteromonas pelagimontana 5.12T.</title>
        <authorList>
            <person name="Sinha R.K."/>
            <person name="Krishnan K.P."/>
            <person name="Kurian J.P."/>
        </authorList>
    </citation>
    <scope>NUCLEOTIDE SEQUENCE [LARGE SCALE GENOMIC DNA]</scope>
    <source>
        <strain evidence="1 2">5.12</strain>
    </source>
</reference>
<sequence length="248" mass="28644">MAKHFAGKCDFFVLTYDDSGEAFNRNVNGVQHVVYNRASLRALFKDSAPKFHENNWTIMPGNLDLCHLAFAHDHPQYDYYWFCEDDVRYTGSFFDFISAFDASNDDLLATNYREIVQGWKHRRSFVTPQNNVSIEKTVFLPFFRISSSAAKTLIIAYGEGWAGHHEIAWPTVLTYYGKTVEDIKTVVPDCYTSTPTKMGMGPGSFTYEPSKLLTGIKRNTLYHPVKPFGEYRRRTIKRARSIIRNTFR</sequence>
<protein>
    <submittedName>
        <fullName evidence="1">DUF3405 domain-containing protein</fullName>
    </submittedName>
</protein>
<dbReference type="Proteomes" id="UP000219285">
    <property type="component" value="Chromosome"/>
</dbReference>
<keyword evidence="2" id="KW-1185">Reference proteome</keyword>
<dbReference type="KEGG" id="apel:CA267_015075"/>
<reference evidence="2" key="1">
    <citation type="submission" date="2014-12" db="EMBL/GenBank/DDBJ databases">
        <title>Complete genome sequence of a multi-drug resistant Klebsiella pneumoniae.</title>
        <authorList>
            <person name="Hua X."/>
            <person name="Chen Q."/>
            <person name="Li X."/>
            <person name="Feng Y."/>
            <person name="Ruan Z."/>
            <person name="Yu Y."/>
        </authorList>
    </citation>
    <scope>NUCLEOTIDE SEQUENCE [LARGE SCALE GENOMIC DNA]</scope>
    <source>
        <strain evidence="2">5.12</strain>
    </source>
</reference>
<evidence type="ECO:0000313" key="1">
    <source>
        <dbReference type="EMBL" id="QJR81980.1"/>
    </source>
</evidence>
<evidence type="ECO:0000313" key="2">
    <source>
        <dbReference type="Proteomes" id="UP000219285"/>
    </source>
</evidence>
<dbReference type="RefSeq" id="WP_075610174.1">
    <property type="nucleotide sequence ID" value="NZ_CP052766.1"/>
</dbReference>